<keyword evidence="3 7" id="KW-0288">FMN</keyword>
<evidence type="ECO:0000256" key="6">
    <source>
        <dbReference type="ARBA" id="ARBA00023027"/>
    </source>
</evidence>
<dbReference type="EC" id="1.-.-.-" evidence="7"/>
<proteinExistence type="inferred from homology"/>
<gene>
    <name evidence="10" type="ORF">BC351_21250</name>
</gene>
<evidence type="ECO:0000256" key="7">
    <source>
        <dbReference type="PIRNR" id="PIRNR000232"/>
    </source>
</evidence>
<dbReference type="RefSeq" id="WP_079411101.1">
    <property type="nucleotide sequence ID" value="NZ_MBTG01000007.1"/>
</dbReference>
<evidence type="ECO:0000256" key="8">
    <source>
        <dbReference type="PIRSR" id="PIRSR000232-1"/>
    </source>
</evidence>
<dbReference type="EMBL" id="MBTG01000007">
    <property type="protein sequence ID" value="OPH59432.1"/>
    <property type="molecule type" value="Genomic_DNA"/>
</dbReference>
<dbReference type="Gene3D" id="3.40.109.10">
    <property type="entry name" value="NADH Oxidase"/>
    <property type="match status" value="1"/>
</dbReference>
<evidence type="ECO:0000256" key="5">
    <source>
        <dbReference type="ARBA" id="ARBA00023002"/>
    </source>
</evidence>
<feature type="binding site" description="in other chain" evidence="8">
    <location>
        <begin position="10"/>
        <end position="12"/>
    </location>
    <ligand>
        <name>FMN</name>
        <dbReference type="ChEBI" id="CHEBI:58210"/>
        <note>ligand shared between dimeric partners</note>
    </ligand>
</feature>
<keyword evidence="2 7" id="KW-0285">Flavoprotein</keyword>
<dbReference type="PIRSF" id="PIRSF000232">
    <property type="entry name" value="YdjA"/>
    <property type="match status" value="1"/>
</dbReference>
<dbReference type="Pfam" id="PF00881">
    <property type="entry name" value="Nitroreductase"/>
    <property type="match status" value="1"/>
</dbReference>
<sequence>MDVKEAIRHRRSIGKVKQDPIDKSLIEEILEAGTWAPNHCQTEPWRFWVMTGEGRGLLGRGYAAVALSEANPDLSADELAKLAGAQERKAYRAPVVIAVAVTPSATPIVPEIEEFAAAHSAVQNMLLTAHALGLGTIWRSGAPTYHAKMRETFELSGKEEMVGFIYLGYPDMEPQNAKRTPYAQKTIWVSE</sequence>
<feature type="domain" description="Nitroreductase" evidence="9">
    <location>
        <begin position="7"/>
        <end position="169"/>
    </location>
</feature>
<dbReference type="InterPro" id="IPR000415">
    <property type="entry name" value="Nitroreductase-like"/>
</dbReference>
<keyword evidence="4 7" id="KW-0521">NADP</keyword>
<dbReference type="InterPro" id="IPR026021">
    <property type="entry name" value="YdjA-like"/>
</dbReference>
<accession>A0A1V4HNX5</accession>
<dbReference type="GO" id="GO:0016491">
    <property type="term" value="F:oxidoreductase activity"/>
    <property type="evidence" value="ECO:0007669"/>
    <property type="project" value="UniProtKB-UniRule"/>
</dbReference>
<dbReference type="AlphaFoldDB" id="A0A1V4HNX5"/>
<evidence type="ECO:0000313" key="10">
    <source>
        <dbReference type="EMBL" id="OPH59432.1"/>
    </source>
</evidence>
<evidence type="ECO:0000313" key="11">
    <source>
        <dbReference type="Proteomes" id="UP000190626"/>
    </source>
</evidence>
<dbReference type="InterPro" id="IPR052530">
    <property type="entry name" value="NAD(P)H_nitroreductase"/>
</dbReference>
<dbReference type="PANTHER" id="PTHR43821">
    <property type="entry name" value="NAD(P)H NITROREDUCTASE YDJA-RELATED"/>
    <property type="match status" value="1"/>
</dbReference>
<dbReference type="CDD" id="cd02135">
    <property type="entry name" value="YdjA-like"/>
    <property type="match status" value="1"/>
</dbReference>
<reference evidence="11" key="1">
    <citation type="submission" date="2016-07" db="EMBL/GenBank/DDBJ databases">
        <authorList>
            <person name="Florea S."/>
            <person name="Webb J.S."/>
            <person name="Jaromczyk J."/>
            <person name="Schardl C.L."/>
        </authorList>
    </citation>
    <scope>NUCLEOTIDE SEQUENCE [LARGE SCALE GENOMIC DNA]</scope>
    <source>
        <strain evidence="11">CY1</strain>
    </source>
</reference>
<protein>
    <recommendedName>
        <fullName evidence="7">Putative NAD(P)H nitroreductase</fullName>
        <ecNumber evidence="7">1.-.-.-</ecNumber>
    </recommendedName>
</protein>
<comment type="cofactor">
    <cofactor evidence="8">
        <name>FMN</name>
        <dbReference type="ChEBI" id="CHEBI:58210"/>
    </cofactor>
    <text evidence="8">Binds 1 FMN per subunit.</text>
</comment>
<dbReference type="Proteomes" id="UP000190626">
    <property type="component" value="Unassembled WGS sequence"/>
</dbReference>
<evidence type="ECO:0000256" key="1">
    <source>
        <dbReference type="ARBA" id="ARBA00007118"/>
    </source>
</evidence>
<organism evidence="10 11">
    <name type="scientific">Paenibacillus ferrarius</name>
    <dbReference type="NCBI Taxonomy" id="1469647"/>
    <lineage>
        <taxon>Bacteria</taxon>
        <taxon>Bacillati</taxon>
        <taxon>Bacillota</taxon>
        <taxon>Bacilli</taxon>
        <taxon>Bacillales</taxon>
        <taxon>Paenibacillaceae</taxon>
        <taxon>Paenibacillus</taxon>
    </lineage>
</organism>
<evidence type="ECO:0000256" key="2">
    <source>
        <dbReference type="ARBA" id="ARBA00022630"/>
    </source>
</evidence>
<evidence type="ECO:0000256" key="4">
    <source>
        <dbReference type="ARBA" id="ARBA00022857"/>
    </source>
</evidence>
<feature type="binding site" description="in other chain" evidence="8">
    <location>
        <begin position="138"/>
        <end position="140"/>
    </location>
    <ligand>
        <name>FMN</name>
        <dbReference type="ChEBI" id="CHEBI:58210"/>
        <note>ligand shared between dimeric partners</note>
    </ligand>
</feature>
<keyword evidence="11" id="KW-1185">Reference proteome</keyword>
<dbReference type="SUPFAM" id="SSF55469">
    <property type="entry name" value="FMN-dependent nitroreductase-like"/>
    <property type="match status" value="1"/>
</dbReference>
<feature type="binding site" evidence="8">
    <location>
        <position position="39"/>
    </location>
    <ligand>
        <name>FMN</name>
        <dbReference type="ChEBI" id="CHEBI:58210"/>
        <note>ligand shared between dimeric partners</note>
    </ligand>
</feature>
<dbReference type="OrthoDB" id="9804207at2"/>
<dbReference type="PANTHER" id="PTHR43821:SF1">
    <property type="entry name" value="NAD(P)H NITROREDUCTASE YDJA-RELATED"/>
    <property type="match status" value="1"/>
</dbReference>
<comment type="similarity">
    <text evidence="1 7">Belongs to the nitroreductase family.</text>
</comment>
<evidence type="ECO:0000256" key="3">
    <source>
        <dbReference type="ARBA" id="ARBA00022643"/>
    </source>
</evidence>
<dbReference type="STRING" id="1469647.BC351_21250"/>
<keyword evidence="5 7" id="KW-0560">Oxidoreductase</keyword>
<dbReference type="InterPro" id="IPR029479">
    <property type="entry name" value="Nitroreductase"/>
</dbReference>
<name>A0A1V4HNX5_9BACL</name>
<evidence type="ECO:0000259" key="9">
    <source>
        <dbReference type="Pfam" id="PF00881"/>
    </source>
</evidence>
<keyword evidence="6 7" id="KW-0520">NAD</keyword>
<comment type="caution">
    <text evidence="10">The sequence shown here is derived from an EMBL/GenBank/DDBJ whole genome shotgun (WGS) entry which is preliminary data.</text>
</comment>